<dbReference type="PANTHER" id="PTHR46409:SF1">
    <property type="entry name" value="HTH PSQ-TYPE DOMAIN-CONTAINING PROTEIN"/>
    <property type="match status" value="1"/>
</dbReference>
<dbReference type="PANTHER" id="PTHR46409">
    <property type="entry name" value="HTH PSQ-TYPE DOMAIN-CONTAINING PROTEIN"/>
    <property type="match status" value="1"/>
</dbReference>
<evidence type="ECO:0000313" key="1">
    <source>
        <dbReference type="EMBL" id="GBM36184.1"/>
    </source>
</evidence>
<protein>
    <submittedName>
        <fullName evidence="1">Uncharacterized protein</fullName>
    </submittedName>
</protein>
<gene>
    <name evidence="1" type="ORF">AVEN_218204_1</name>
</gene>
<evidence type="ECO:0000313" key="2">
    <source>
        <dbReference type="Proteomes" id="UP000499080"/>
    </source>
</evidence>
<dbReference type="EMBL" id="BGPR01000805">
    <property type="protein sequence ID" value="GBM36184.1"/>
    <property type="molecule type" value="Genomic_DNA"/>
</dbReference>
<keyword evidence="2" id="KW-1185">Reference proteome</keyword>
<accession>A0A4Y2F997</accession>
<proteinExistence type="predicted"/>
<comment type="caution">
    <text evidence="1">The sequence shown here is derived from an EMBL/GenBank/DDBJ whole genome shotgun (WGS) entry which is preliminary data.</text>
</comment>
<sequence length="103" mass="11776">MLADERGHIREPAVRRIIKARGSSSTAEHRHFVVPKLNFKGNQYIDMIYWFKCDVTEPQLTADLTVEELKSIAENGSIKGIQISKFQCHTESVERCVKLVTET</sequence>
<dbReference type="AlphaFoldDB" id="A0A4Y2F997"/>
<dbReference type="OrthoDB" id="8023395at2759"/>
<name>A0A4Y2F997_ARAVE</name>
<reference evidence="1 2" key="1">
    <citation type="journal article" date="2019" name="Sci. Rep.">
        <title>Orb-weaving spider Araneus ventricosus genome elucidates the spidroin gene catalogue.</title>
        <authorList>
            <person name="Kono N."/>
            <person name="Nakamura H."/>
            <person name="Ohtoshi R."/>
            <person name="Moran D.A.P."/>
            <person name="Shinohara A."/>
            <person name="Yoshida Y."/>
            <person name="Fujiwara M."/>
            <person name="Mori M."/>
            <person name="Tomita M."/>
            <person name="Arakawa K."/>
        </authorList>
    </citation>
    <scope>NUCLEOTIDE SEQUENCE [LARGE SCALE GENOMIC DNA]</scope>
</reference>
<dbReference type="Proteomes" id="UP000499080">
    <property type="component" value="Unassembled WGS sequence"/>
</dbReference>
<organism evidence="1 2">
    <name type="scientific">Araneus ventricosus</name>
    <name type="common">Orbweaver spider</name>
    <name type="synonym">Epeira ventricosa</name>
    <dbReference type="NCBI Taxonomy" id="182803"/>
    <lineage>
        <taxon>Eukaryota</taxon>
        <taxon>Metazoa</taxon>
        <taxon>Ecdysozoa</taxon>
        <taxon>Arthropoda</taxon>
        <taxon>Chelicerata</taxon>
        <taxon>Arachnida</taxon>
        <taxon>Araneae</taxon>
        <taxon>Araneomorphae</taxon>
        <taxon>Entelegynae</taxon>
        <taxon>Araneoidea</taxon>
        <taxon>Araneidae</taxon>
        <taxon>Araneus</taxon>
    </lineage>
</organism>